<keyword evidence="6 9" id="KW-0238">DNA-binding</keyword>
<dbReference type="GO" id="GO:0003677">
    <property type="term" value="F:DNA binding"/>
    <property type="evidence" value="ECO:0007669"/>
    <property type="project" value="UniProtKB-KW"/>
</dbReference>
<feature type="region of interest" description="Disordered" evidence="10">
    <location>
        <begin position="1"/>
        <end position="23"/>
    </location>
</feature>
<organism evidence="13 14">
    <name type="scientific">Puccinia sorghi</name>
    <dbReference type="NCBI Taxonomy" id="27349"/>
    <lineage>
        <taxon>Eukaryota</taxon>
        <taxon>Fungi</taxon>
        <taxon>Dikarya</taxon>
        <taxon>Basidiomycota</taxon>
        <taxon>Pucciniomycotina</taxon>
        <taxon>Pucciniomycetes</taxon>
        <taxon>Pucciniales</taxon>
        <taxon>Pucciniaceae</taxon>
        <taxon>Puccinia</taxon>
    </lineage>
</organism>
<protein>
    <recommendedName>
        <fullName evidence="9">Histone H2A</fullName>
    </recommendedName>
</protein>
<evidence type="ECO:0000313" key="13">
    <source>
        <dbReference type="EMBL" id="KNZ46905.1"/>
    </source>
</evidence>
<sequence length="163" mass="17605">MSGGKGGKAGGEKASSQSRSSKAGLQFPVGRIHRLLRKGNYAQRVGAGAPGKYRTPCYIHPSPEKRTSNTNCLYFVLNSSVYLAAVLEYLAAEILELAGNAARDNKKSRIIPRHLQLAIRNDEELNKLLGHCVISQGGVIPQIHSELLPAKSKDKASKVSQEV</sequence>
<keyword evidence="5" id="KW-0007">Acetylation</keyword>
<dbReference type="Proteomes" id="UP000037035">
    <property type="component" value="Unassembled WGS sequence"/>
</dbReference>
<dbReference type="InterPro" id="IPR009072">
    <property type="entry name" value="Histone-fold"/>
</dbReference>
<feature type="domain" description="Core Histone H2A/H2B/H3" evidence="11">
    <location>
        <begin position="78"/>
        <end position="120"/>
    </location>
</feature>
<comment type="caution">
    <text evidence="13">The sequence shown here is derived from an EMBL/GenBank/DDBJ whole genome shotgun (WGS) entry which is preliminary data.</text>
</comment>
<dbReference type="STRING" id="27349.A0A0L6UGJ8"/>
<keyword evidence="8 9" id="KW-0544">Nucleosome core</keyword>
<gene>
    <name evidence="13" type="ORF">VP01_684g6</name>
</gene>
<dbReference type="SUPFAM" id="SSF47113">
    <property type="entry name" value="Histone-fold"/>
    <property type="match status" value="1"/>
</dbReference>
<evidence type="ECO:0000259" key="11">
    <source>
        <dbReference type="Pfam" id="PF00125"/>
    </source>
</evidence>
<dbReference type="InterPro" id="IPR032458">
    <property type="entry name" value="Histone_H2A_CS"/>
</dbReference>
<evidence type="ECO:0000256" key="6">
    <source>
        <dbReference type="ARBA" id="ARBA00023125"/>
    </source>
</evidence>
<feature type="domain" description="Histone H2A C-terminal" evidence="12">
    <location>
        <begin position="123"/>
        <end position="156"/>
    </location>
</feature>
<evidence type="ECO:0000256" key="4">
    <source>
        <dbReference type="ARBA" id="ARBA00022454"/>
    </source>
</evidence>
<accession>A0A0L6UGJ8</accession>
<dbReference type="CDD" id="cd00074">
    <property type="entry name" value="HFD_H2A"/>
    <property type="match status" value="1"/>
</dbReference>
<evidence type="ECO:0000259" key="12">
    <source>
        <dbReference type="Pfam" id="PF16211"/>
    </source>
</evidence>
<evidence type="ECO:0000256" key="10">
    <source>
        <dbReference type="SAM" id="MobiDB-lite"/>
    </source>
</evidence>
<dbReference type="Pfam" id="PF16211">
    <property type="entry name" value="Histone_H2A_C"/>
    <property type="match status" value="1"/>
</dbReference>
<dbReference type="GO" id="GO:0030527">
    <property type="term" value="F:structural constituent of chromatin"/>
    <property type="evidence" value="ECO:0007669"/>
    <property type="project" value="InterPro"/>
</dbReference>
<evidence type="ECO:0000256" key="9">
    <source>
        <dbReference type="RuleBase" id="RU003767"/>
    </source>
</evidence>
<name>A0A0L6UGJ8_9BASI</name>
<keyword evidence="14" id="KW-1185">Reference proteome</keyword>
<dbReference type="OrthoDB" id="9421954at2759"/>
<comment type="subcellular location">
    <subcellularLocation>
        <location evidence="2">Chromosome</location>
    </subcellularLocation>
    <subcellularLocation>
        <location evidence="1 9">Nucleus</location>
    </subcellularLocation>
</comment>
<dbReference type="EMBL" id="LAVV01012216">
    <property type="protein sequence ID" value="KNZ46905.1"/>
    <property type="molecule type" value="Genomic_DNA"/>
</dbReference>
<dbReference type="InterPro" id="IPR032454">
    <property type="entry name" value="Histone_H2A_C"/>
</dbReference>
<dbReference type="PANTHER" id="PTHR23430">
    <property type="entry name" value="HISTONE H2A"/>
    <property type="match status" value="1"/>
</dbReference>
<keyword evidence="4 9" id="KW-0158">Chromosome</keyword>
<evidence type="ECO:0000256" key="5">
    <source>
        <dbReference type="ARBA" id="ARBA00022990"/>
    </source>
</evidence>
<dbReference type="GO" id="GO:0046982">
    <property type="term" value="F:protein heterodimerization activity"/>
    <property type="evidence" value="ECO:0007669"/>
    <property type="project" value="InterPro"/>
</dbReference>
<evidence type="ECO:0000256" key="1">
    <source>
        <dbReference type="ARBA" id="ARBA00004123"/>
    </source>
</evidence>
<comment type="subunit">
    <text evidence="9">The nucleosome is a histone octamer containing two molecules each of H2A, H2B, H3 and H4 assembled in one H3-H4 heterotetramer and two H2A-H2B heterodimers. The octamer wraps approximately 147 bp of DNA.</text>
</comment>
<dbReference type="AlphaFoldDB" id="A0A0L6UGJ8"/>
<dbReference type="InterPro" id="IPR002119">
    <property type="entry name" value="Histone_H2A"/>
</dbReference>
<dbReference type="PROSITE" id="PS00046">
    <property type="entry name" value="HISTONE_H2A"/>
    <property type="match status" value="1"/>
</dbReference>
<dbReference type="GO" id="GO:0005634">
    <property type="term" value="C:nucleus"/>
    <property type="evidence" value="ECO:0007669"/>
    <property type="project" value="UniProtKB-SubCell"/>
</dbReference>
<evidence type="ECO:0000313" key="14">
    <source>
        <dbReference type="Proteomes" id="UP000037035"/>
    </source>
</evidence>
<dbReference type="Gene3D" id="1.10.20.10">
    <property type="entry name" value="Histone, subunit A"/>
    <property type="match status" value="2"/>
</dbReference>
<dbReference type="InterPro" id="IPR007125">
    <property type="entry name" value="H2A/H2B/H3"/>
</dbReference>
<evidence type="ECO:0000256" key="8">
    <source>
        <dbReference type="ARBA" id="ARBA00023269"/>
    </source>
</evidence>
<dbReference type="VEuPathDB" id="FungiDB:VP01_684g6"/>
<proteinExistence type="inferred from homology"/>
<dbReference type="PRINTS" id="PR00620">
    <property type="entry name" value="HISTONEH2A"/>
</dbReference>
<evidence type="ECO:0000256" key="7">
    <source>
        <dbReference type="ARBA" id="ARBA00023242"/>
    </source>
</evidence>
<dbReference type="GO" id="GO:0000786">
    <property type="term" value="C:nucleosome"/>
    <property type="evidence" value="ECO:0007669"/>
    <property type="project" value="UniProtKB-KW"/>
</dbReference>
<keyword evidence="7 9" id="KW-0539">Nucleus</keyword>
<evidence type="ECO:0000256" key="2">
    <source>
        <dbReference type="ARBA" id="ARBA00004286"/>
    </source>
</evidence>
<reference evidence="13 14" key="1">
    <citation type="submission" date="2015-08" db="EMBL/GenBank/DDBJ databases">
        <title>Next Generation Sequencing and Analysis of the Genome of Puccinia sorghi L Schw, the Causal Agent of Maize Common Rust.</title>
        <authorList>
            <person name="Rochi L."/>
            <person name="Burguener G."/>
            <person name="Darino M."/>
            <person name="Turjanski A."/>
            <person name="Kreff E."/>
            <person name="Dieguez M.J."/>
            <person name="Sacco F."/>
        </authorList>
    </citation>
    <scope>NUCLEOTIDE SEQUENCE [LARGE SCALE GENOMIC DNA]</scope>
    <source>
        <strain evidence="13 14">RO10H11247</strain>
    </source>
</reference>
<dbReference type="SMART" id="SM00414">
    <property type="entry name" value="H2A"/>
    <property type="match status" value="1"/>
</dbReference>
<evidence type="ECO:0000256" key="3">
    <source>
        <dbReference type="ARBA" id="ARBA00010691"/>
    </source>
</evidence>
<dbReference type="Pfam" id="PF00125">
    <property type="entry name" value="Histone"/>
    <property type="match status" value="1"/>
</dbReference>
<comment type="similarity">
    <text evidence="3 9">Belongs to the histone H2A family.</text>
</comment>